<gene>
    <name evidence="4" type="ORF">CLPA_c01880</name>
    <name evidence="5" type="ORF">CP6013_02959</name>
</gene>
<evidence type="ECO:0000313" key="6">
    <source>
        <dbReference type="Proteomes" id="UP000028042"/>
    </source>
</evidence>
<organism evidence="4 7">
    <name type="scientific">Clostridium pasteurianum DSM 525 = ATCC 6013</name>
    <dbReference type="NCBI Taxonomy" id="1262449"/>
    <lineage>
        <taxon>Bacteria</taxon>
        <taxon>Bacillati</taxon>
        <taxon>Bacillota</taxon>
        <taxon>Clostridia</taxon>
        <taxon>Eubacteriales</taxon>
        <taxon>Clostridiaceae</taxon>
        <taxon>Clostridium</taxon>
    </lineage>
</organism>
<feature type="domain" description="HTH cro/C1-type" evidence="3">
    <location>
        <begin position="7"/>
        <end position="61"/>
    </location>
</feature>
<dbReference type="EMBL" id="CP009268">
    <property type="protein sequence ID" value="AJA50276.1"/>
    <property type="molecule type" value="Genomic_DNA"/>
</dbReference>
<dbReference type="KEGG" id="cpat:CLPA_c01880"/>
<dbReference type="Gene3D" id="1.10.260.40">
    <property type="entry name" value="lambda repressor-like DNA-binding domains"/>
    <property type="match status" value="1"/>
</dbReference>
<dbReference type="EMBL" id="JPGY02000001">
    <property type="protein sequence ID" value="KRU13711.1"/>
    <property type="molecule type" value="Genomic_DNA"/>
</dbReference>
<dbReference type="KEGG" id="cpae:CPAST_c01880"/>
<keyword evidence="1" id="KW-0238">DNA-binding</keyword>
<name>A0A0H3J2Z6_CLOPA</name>
<evidence type="ECO:0000256" key="1">
    <source>
        <dbReference type="ARBA" id="ARBA00023125"/>
    </source>
</evidence>
<dbReference type="SMART" id="SM00530">
    <property type="entry name" value="HTH_XRE"/>
    <property type="match status" value="1"/>
</dbReference>
<feature type="transmembrane region" description="Helical" evidence="2">
    <location>
        <begin position="106"/>
        <end position="127"/>
    </location>
</feature>
<dbReference type="Proteomes" id="UP000028042">
    <property type="component" value="Unassembled WGS sequence"/>
</dbReference>
<reference evidence="5" key="2">
    <citation type="submission" date="2015-10" db="EMBL/GenBank/DDBJ databases">
        <title>Improved Draft Genome Sequence of Clostridium pasteurianum Strain ATCC 6013 (DSM 525) Using a Hybrid Next-Generation Sequencing Approach.</title>
        <authorList>
            <person name="Pyne M.E."/>
            <person name="Utturkar S.M."/>
            <person name="Brown S.D."/>
            <person name="Moo-Young M."/>
            <person name="Chung D.A."/>
            <person name="Chou P.C."/>
        </authorList>
    </citation>
    <scope>NUCLEOTIDE SEQUENCE</scope>
    <source>
        <strain evidence="5">ATCC 6013</strain>
    </source>
</reference>
<keyword evidence="2" id="KW-1133">Transmembrane helix</keyword>
<dbReference type="RefSeq" id="WP_003440493.1">
    <property type="nucleotide sequence ID" value="NZ_ANZB01000001.1"/>
</dbReference>
<protein>
    <submittedName>
        <fullName evidence="4 5">Transcriptional regulator</fullName>
    </submittedName>
</protein>
<dbReference type="PATRIC" id="fig|1262449.3.peg.78"/>
<dbReference type="AlphaFoldDB" id="A0A0H3J2Z6"/>
<dbReference type="GO" id="GO:0003677">
    <property type="term" value="F:DNA binding"/>
    <property type="evidence" value="ECO:0007669"/>
    <property type="project" value="UniProtKB-KW"/>
</dbReference>
<reference evidence="4 7" key="1">
    <citation type="journal article" date="2015" name="Genome Announc.">
        <title>Complete Genome Sequence of the Nitrogen-Fixing and Solvent-Producing Clostridium pasteurianum DSM 525.</title>
        <authorList>
            <person name="Poehlein A."/>
            <person name="Grosse-Honebrink A."/>
            <person name="Zhang Y."/>
            <person name="Minton N.P."/>
            <person name="Daniel R."/>
        </authorList>
    </citation>
    <scope>NUCLEOTIDE SEQUENCE [LARGE SCALE GENOMIC DNA]</scope>
    <source>
        <strain evidence="4">DSM 525</strain>
        <strain evidence="7">DSM 525 / ATCC 6013</strain>
    </source>
</reference>
<dbReference type="Pfam" id="PF01381">
    <property type="entry name" value="HTH_3"/>
    <property type="match status" value="1"/>
</dbReference>
<evidence type="ECO:0000313" key="4">
    <source>
        <dbReference type="EMBL" id="AJA50276.1"/>
    </source>
</evidence>
<evidence type="ECO:0000313" key="7">
    <source>
        <dbReference type="Proteomes" id="UP000030905"/>
    </source>
</evidence>
<dbReference type="PANTHER" id="PTHR46558">
    <property type="entry name" value="TRACRIPTIONAL REGULATORY PROTEIN-RELATED-RELATED"/>
    <property type="match status" value="1"/>
</dbReference>
<evidence type="ECO:0000259" key="3">
    <source>
        <dbReference type="PROSITE" id="PS50943"/>
    </source>
</evidence>
<dbReference type="InterPro" id="IPR001387">
    <property type="entry name" value="Cro/C1-type_HTH"/>
</dbReference>
<sequence length="148" mass="17388">MKLSDKLRELRKINKMSQQQLARKLNVTNQAVFKWELGKSYPDILNLVKLSDIYNISLDDLIKEDVDLQKNLSNKNKINYFYIFLCGIVLECLSSIISYYLKENVFTNWIVRITALIGFICIIVLPLKMLPKKIKYLLGIERYSDKPH</sequence>
<dbReference type="SUPFAM" id="SSF47413">
    <property type="entry name" value="lambda repressor-like DNA-binding domains"/>
    <property type="match status" value="1"/>
</dbReference>
<dbReference type="eggNOG" id="COG1476">
    <property type="taxonomic scope" value="Bacteria"/>
</dbReference>
<keyword evidence="7" id="KW-1185">Reference proteome</keyword>
<evidence type="ECO:0000256" key="2">
    <source>
        <dbReference type="SAM" id="Phobius"/>
    </source>
</evidence>
<evidence type="ECO:0000313" key="5">
    <source>
        <dbReference type="EMBL" id="KRU13711.1"/>
    </source>
</evidence>
<dbReference type="PROSITE" id="PS50943">
    <property type="entry name" value="HTH_CROC1"/>
    <property type="match status" value="1"/>
</dbReference>
<keyword evidence="2" id="KW-0812">Transmembrane</keyword>
<dbReference type="Proteomes" id="UP000030905">
    <property type="component" value="Chromosome"/>
</dbReference>
<proteinExistence type="predicted"/>
<feature type="transmembrane region" description="Helical" evidence="2">
    <location>
        <begin position="80"/>
        <end position="100"/>
    </location>
</feature>
<accession>A0A0H3J2Z6</accession>
<dbReference type="InterPro" id="IPR010982">
    <property type="entry name" value="Lambda_DNA-bd_dom_sf"/>
</dbReference>
<dbReference type="PANTHER" id="PTHR46558:SF15">
    <property type="entry name" value="HELIX-TURN-HELIX DOMAIN PROTEIN"/>
    <property type="match status" value="1"/>
</dbReference>
<dbReference type="CDD" id="cd00093">
    <property type="entry name" value="HTH_XRE"/>
    <property type="match status" value="1"/>
</dbReference>
<keyword evidence="2" id="KW-0472">Membrane</keyword>
<dbReference type="GeneID" id="93076167"/>
<reference evidence="5 6" key="3">
    <citation type="journal article" name="Genome Announc.">
        <title>Improved Draft Genome Sequence of Clostridium pasteurianum Strain ATCC 6013 (DSM 525) Using a Hybrid Next-Generation Sequencing Approach.</title>
        <authorList>
            <person name="Pyne M.E."/>
            <person name="Utturkar S."/>
            <person name="Brown S.D."/>
            <person name="Moo-Young M."/>
            <person name="Chung D.A."/>
            <person name="Chou C.P."/>
        </authorList>
    </citation>
    <scope>NUCLEOTIDE SEQUENCE [LARGE SCALE GENOMIC DNA]</scope>
    <source>
        <strain evidence="5 6">ATCC 6013</strain>
    </source>
</reference>